<evidence type="ECO:0000313" key="3">
    <source>
        <dbReference type="Proteomes" id="UP000427071"/>
    </source>
</evidence>
<dbReference type="Pfam" id="PF12079">
    <property type="entry name" value="DUF3558"/>
    <property type="match status" value="1"/>
</dbReference>
<dbReference type="Proteomes" id="UP000427071">
    <property type="component" value="Chromosome"/>
</dbReference>
<name>A0A6B8VSN1_9CORY</name>
<dbReference type="InterPro" id="IPR024520">
    <property type="entry name" value="DUF3558"/>
</dbReference>
<organism evidence="2 3">
    <name type="scientific">Corynebacterium kalinowskii</name>
    <dbReference type="NCBI Taxonomy" id="2675216"/>
    <lineage>
        <taxon>Bacteria</taxon>
        <taxon>Bacillati</taxon>
        <taxon>Actinomycetota</taxon>
        <taxon>Actinomycetes</taxon>
        <taxon>Mycobacteriales</taxon>
        <taxon>Corynebacteriaceae</taxon>
        <taxon>Corynebacterium</taxon>
    </lineage>
</organism>
<evidence type="ECO:0000313" key="2">
    <source>
        <dbReference type="EMBL" id="QGU02647.1"/>
    </source>
</evidence>
<dbReference type="AlphaFoldDB" id="A0A6B8VSN1"/>
<evidence type="ECO:0000256" key="1">
    <source>
        <dbReference type="SAM" id="MobiDB-lite"/>
    </source>
</evidence>
<evidence type="ECO:0008006" key="4">
    <source>
        <dbReference type="Google" id="ProtNLM"/>
    </source>
</evidence>
<sequence>MRQRLGSLRTLSTAIAITYFSLSLTSCTPPDADTAPSKGETPATGSADTAPIDVHSPATFDPKDPNFKLFDPCTELDDEVFQKAGLGKRSRIGDESDGSFHTCTFATDESSAYFGTVSISTNSVDFETVAKKTHIVKTEASQKIPQVYQYRLSEQSKNECASVAQTSRGQLDVLVMSFDKAMSPELICGESLAFLETLYAEVEMKSRNGTRRN</sequence>
<feature type="region of interest" description="Disordered" evidence="1">
    <location>
        <begin position="30"/>
        <end position="66"/>
    </location>
</feature>
<accession>A0A6B8VSN1</accession>
<gene>
    <name evidence="2" type="ORF">CKALI_08960</name>
</gene>
<dbReference type="EMBL" id="CP046452">
    <property type="protein sequence ID" value="QGU02647.1"/>
    <property type="molecule type" value="Genomic_DNA"/>
</dbReference>
<dbReference type="RefSeq" id="WP_156193010.1">
    <property type="nucleotide sequence ID" value="NZ_CP046452.1"/>
</dbReference>
<reference evidence="3" key="1">
    <citation type="submission" date="2019-11" db="EMBL/GenBank/DDBJ databases">
        <title>Complete genome sequence of Corynebacterium kalinowskii 1959, a novel Corynebacterium species isolated from soil of a small paddock in Vilsendorf, Germany.</title>
        <authorList>
            <person name="Schaffert L."/>
            <person name="Ruwe M."/>
            <person name="Milse J."/>
            <person name="Hanuschka K."/>
            <person name="Ortseifen V."/>
            <person name="Droste J."/>
            <person name="Brandt D."/>
            <person name="Schlueter L."/>
            <person name="Kutter Y."/>
            <person name="Vinke S."/>
            <person name="Viehoefer P."/>
            <person name="Jacob L."/>
            <person name="Luebke N.-C."/>
            <person name="Schulte-Berndt E."/>
            <person name="Hain C."/>
            <person name="Linder M."/>
            <person name="Schmidt P."/>
            <person name="Wollenschlaeger L."/>
            <person name="Luttermann T."/>
            <person name="Thieme E."/>
            <person name="Hassa J."/>
            <person name="Haak M."/>
            <person name="Wittchen M."/>
            <person name="Mentz A."/>
            <person name="Persicke M."/>
            <person name="Busche T."/>
            <person name="Ruckert C."/>
        </authorList>
    </citation>
    <scope>NUCLEOTIDE SEQUENCE [LARGE SCALE GENOMIC DNA]</scope>
    <source>
        <strain evidence="3">1959</strain>
    </source>
</reference>
<dbReference type="PROSITE" id="PS51257">
    <property type="entry name" value="PROKAR_LIPOPROTEIN"/>
    <property type="match status" value="1"/>
</dbReference>
<protein>
    <recommendedName>
        <fullName evidence="4">DUF3558 domain-containing protein</fullName>
    </recommendedName>
</protein>
<keyword evidence="3" id="KW-1185">Reference proteome</keyword>
<proteinExistence type="predicted"/>
<dbReference type="KEGG" id="ckw:CKALI_08960"/>